<evidence type="ECO:0000313" key="6">
    <source>
        <dbReference type="Proteomes" id="UP000323380"/>
    </source>
</evidence>
<dbReference type="RefSeq" id="WP_067888300.1">
    <property type="nucleotide sequence ID" value="NZ_VSFG01000008.1"/>
</dbReference>
<dbReference type="InterPro" id="IPR045851">
    <property type="entry name" value="AMP-bd_C_sf"/>
</dbReference>
<dbReference type="PANTHER" id="PTHR43201:SF5">
    <property type="entry name" value="MEDIUM-CHAIN ACYL-COA LIGASE ACSF2, MITOCHONDRIAL"/>
    <property type="match status" value="1"/>
</dbReference>
<name>A0A5D0NCV2_9ACTN</name>
<dbReference type="STRING" id="1220554.GCA_001552135_02024"/>
<feature type="domain" description="AMP-dependent synthetase/ligase" evidence="3">
    <location>
        <begin position="10"/>
        <end position="362"/>
    </location>
</feature>
<dbReference type="PANTHER" id="PTHR43201">
    <property type="entry name" value="ACYL-COA SYNTHETASE"/>
    <property type="match status" value="1"/>
</dbReference>
<dbReference type="InterPro" id="IPR025110">
    <property type="entry name" value="AMP-bd_C"/>
</dbReference>
<sequence length="526" mass="56026">MSAASLGGLLRERAATAPDRPLLRFGSVTLTVGRVADRVGRLANVLRAHGVERGDRVAVMAPNGAAFPVAWLAIASLGAVAVPVNIGYRSTDLAHVIGDSGARAALAGGADAATALLRAGVERVGLLDPADAGPAPDVPAGPGTFDAGTELAGAPAAFDPPDLGPDDVANIQYTSGTTGFPKGCVLTHGYWLRTAEIVRGMLGVTETDVDLTAQPFSYMDPQWNTVLCLSAGIPLVILPRFSASTFWKSVREHGVTFFYVLGTMPVFLLRQPPDPADREHDVRIVLCSGIVPELHASMEERWGVPWREAYGMTETGADLFVPMDDTSSVGSGAIGVPVPGKEARIVDGELVVRGEPMMRGYWNDPAATAERIRDGWLYTGDLARRDDRGRFHLVGRRKDMIRRGGENIAAAEVEAVLVRHPAVRAAAVVAVHDDLRGEEVKAFVQVGRPTDPAELIAFVRERLAPFKVPRFLEYVDEFPMTPSERIAKHLLPTGRGAAHDMRAHDMRAGEAAPHDGPANGGNPVGL</sequence>
<proteinExistence type="inferred from homology"/>
<evidence type="ECO:0000259" key="4">
    <source>
        <dbReference type="Pfam" id="PF13193"/>
    </source>
</evidence>
<dbReference type="SUPFAM" id="SSF56801">
    <property type="entry name" value="Acetyl-CoA synthetase-like"/>
    <property type="match status" value="1"/>
</dbReference>
<evidence type="ECO:0000259" key="3">
    <source>
        <dbReference type="Pfam" id="PF00501"/>
    </source>
</evidence>
<comment type="caution">
    <text evidence="5">The sequence shown here is derived from an EMBL/GenBank/DDBJ whole genome shotgun (WGS) entry which is preliminary data.</text>
</comment>
<dbReference type="Gene3D" id="3.40.50.12780">
    <property type="entry name" value="N-terminal domain of ligase-like"/>
    <property type="match status" value="1"/>
</dbReference>
<dbReference type="InterPro" id="IPR042099">
    <property type="entry name" value="ANL_N_sf"/>
</dbReference>
<keyword evidence="6" id="KW-1185">Reference proteome</keyword>
<dbReference type="Gene3D" id="3.30.300.30">
    <property type="match status" value="1"/>
</dbReference>
<dbReference type="Pfam" id="PF00501">
    <property type="entry name" value="AMP-binding"/>
    <property type="match status" value="1"/>
</dbReference>
<dbReference type="GO" id="GO:0006631">
    <property type="term" value="P:fatty acid metabolic process"/>
    <property type="evidence" value="ECO:0007669"/>
    <property type="project" value="TreeGrafter"/>
</dbReference>
<evidence type="ECO:0000313" key="5">
    <source>
        <dbReference type="EMBL" id="TYB42226.1"/>
    </source>
</evidence>
<dbReference type="AlphaFoldDB" id="A0A5D0NCV2"/>
<evidence type="ECO:0000256" key="1">
    <source>
        <dbReference type="ARBA" id="ARBA00006432"/>
    </source>
</evidence>
<dbReference type="EMBL" id="VSFG01000008">
    <property type="protein sequence ID" value="TYB42226.1"/>
    <property type="molecule type" value="Genomic_DNA"/>
</dbReference>
<feature type="domain" description="AMP-binding enzyme C-terminal" evidence="4">
    <location>
        <begin position="412"/>
        <end position="483"/>
    </location>
</feature>
<gene>
    <name evidence="5" type="ORF">FXF69_30840</name>
</gene>
<comment type="similarity">
    <text evidence="1">Belongs to the ATP-dependent AMP-binding enzyme family.</text>
</comment>
<reference evidence="5 6" key="1">
    <citation type="submission" date="2019-08" db="EMBL/GenBank/DDBJ databases">
        <title>Actinomadura sp. nov. CYP1-5 isolated from mountain soil.</title>
        <authorList>
            <person name="Songsumanus A."/>
            <person name="Kuncharoen N."/>
            <person name="Kudo T."/>
            <person name="Yuki M."/>
            <person name="Igarashi Y."/>
            <person name="Tanasupawat S."/>
        </authorList>
    </citation>
    <scope>NUCLEOTIDE SEQUENCE [LARGE SCALE GENOMIC DNA]</scope>
    <source>
        <strain evidence="5 6">JCM 14158</strain>
    </source>
</reference>
<dbReference type="PROSITE" id="PS00455">
    <property type="entry name" value="AMP_BINDING"/>
    <property type="match status" value="1"/>
</dbReference>
<keyword evidence="2 5" id="KW-0436">Ligase</keyword>
<protein>
    <submittedName>
        <fullName evidence="5">ATP-dependent acyl-CoA ligase</fullName>
    </submittedName>
</protein>
<dbReference type="InterPro" id="IPR020845">
    <property type="entry name" value="AMP-binding_CS"/>
</dbReference>
<accession>A0A5D0NCV2</accession>
<evidence type="ECO:0000256" key="2">
    <source>
        <dbReference type="ARBA" id="ARBA00022598"/>
    </source>
</evidence>
<dbReference type="InterPro" id="IPR000873">
    <property type="entry name" value="AMP-dep_synth/lig_dom"/>
</dbReference>
<dbReference type="GO" id="GO:0031956">
    <property type="term" value="F:medium-chain fatty acid-CoA ligase activity"/>
    <property type="evidence" value="ECO:0007669"/>
    <property type="project" value="TreeGrafter"/>
</dbReference>
<dbReference type="Proteomes" id="UP000323380">
    <property type="component" value="Unassembled WGS sequence"/>
</dbReference>
<organism evidence="5 6">
    <name type="scientific">Actinomadura chibensis</name>
    <dbReference type="NCBI Taxonomy" id="392828"/>
    <lineage>
        <taxon>Bacteria</taxon>
        <taxon>Bacillati</taxon>
        <taxon>Actinomycetota</taxon>
        <taxon>Actinomycetes</taxon>
        <taxon>Streptosporangiales</taxon>
        <taxon>Thermomonosporaceae</taxon>
        <taxon>Actinomadura</taxon>
    </lineage>
</organism>
<dbReference type="Pfam" id="PF13193">
    <property type="entry name" value="AMP-binding_C"/>
    <property type="match status" value="1"/>
</dbReference>